<dbReference type="KEGG" id="sre:PTSG_02382"/>
<dbReference type="InParanoid" id="F2U216"/>
<protein>
    <submittedName>
        <fullName evidence="1">Uncharacterized protein</fullName>
    </submittedName>
</protein>
<dbReference type="AlphaFoldDB" id="F2U216"/>
<dbReference type="PANTHER" id="PTHR21435:SF1">
    <property type="entry name" value="MITOCHONDRIAL IMPORT INNER MEMBRANE TRANSLOCASE SUBUNIT TIM29"/>
    <property type="match status" value="1"/>
</dbReference>
<dbReference type="GO" id="GO:0045039">
    <property type="term" value="P:protein insertion into mitochondrial inner membrane"/>
    <property type="evidence" value="ECO:0007669"/>
    <property type="project" value="TreeGrafter"/>
</dbReference>
<proteinExistence type="predicted"/>
<dbReference type="GeneID" id="16077464"/>
<keyword evidence="2" id="KW-1185">Reference proteome</keyword>
<dbReference type="STRING" id="946362.F2U216"/>
<dbReference type="Pfam" id="PF10171">
    <property type="entry name" value="Tim29"/>
    <property type="match status" value="1"/>
</dbReference>
<organism evidence="1 2">
    <name type="scientific">Salpingoeca rosetta (strain ATCC 50818 / BSB-021)</name>
    <dbReference type="NCBI Taxonomy" id="946362"/>
    <lineage>
        <taxon>Eukaryota</taxon>
        <taxon>Choanoflagellata</taxon>
        <taxon>Craspedida</taxon>
        <taxon>Salpingoecidae</taxon>
        <taxon>Salpingoeca</taxon>
    </lineage>
</organism>
<dbReference type="OrthoDB" id="5970620at2759"/>
<dbReference type="InterPro" id="IPR019322">
    <property type="entry name" value="TIMM29"/>
</dbReference>
<reference evidence="1" key="1">
    <citation type="submission" date="2009-08" db="EMBL/GenBank/DDBJ databases">
        <title>Annotation of Salpingoeca rosetta.</title>
        <authorList>
            <consortium name="The Broad Institute Genome Sequencing Platform"/>
            <person name="Russ C."/>
            <person name="Cuomo C."/>
            <person name="Burger G."/>
            <person name="Gray M.W."/>
            <person name="Holland P.W.H."/>
            <person name="King N."/>
            <person name="Lang F.B.F."/>
            <person name="Roger A.J."/>
            <person name="Ruiz-Trillo I."/>
            <person name="Young S.K."/>
            <person name="Zeng Q."/>
            <person name="Gargeya S."/>
            <person name="Alvarado L."/>
            <person name="Berlin A."/>
            <person name="Chapman S.B."/>
            <person name="Chen Z."/>
            <person name="Freedman E."/>
            <person name="Gellesch M."/>
            <person name="Goldberg J."/>
            <person name="Griggs A."/>
            <person name="Gujja S."/>
            <person name="Heilman E."/>
            <person name="Heiman D."/>
            <person name="Howarth C."/>
            <person name="Mehta T."/>
            <person name="Neiman D."/>
            <person name="Pearson M."/>
            <person name="Roberts A."/>
            <person name="Saif S."/>
            <person name="Shea T."/>
            <person name="Shenoy N."/>
            <person name="Sisk P."/>
            <person name="Stolte C."/>
            <person name="Sykes S."/>
            <person name="White J."/>
            <person name="Yandava C."/>
            <person name="Haas B."/>
            <person name="Nusbaum C."/>
            <person name="Birren B."/>
        </authorList>
    </citation>
    <scope>NUCLEOTIDE SEQUENCE</scope>
    <source>
        <strain evidence="1">ATCC 50818</strain>
    </source>
</reference>
<dbReference type="PANTHER" id="PTHR21435">
    <property type="entry name" value="MITOCHONDRIAL IMPORT INNER MEMBRANE TRANSLOCASE SUBUNIT TIM29"/>
    <property type="match status" value="1"/>
</dbReference>
<dbReference type="OMA" id="AYACVET"/>
<evidence type="ECO:0000313" key="1">
    <source>
        <dbReference type="EMBL" id="EGD81668.1"/>
    </source>
</evidence>
<evidence type="ECO:0000313" key="2">
    <source>
        <dbReference type="Proteomes" id="UP000007799"/>
    </source>
</evidence>
<dbReference type="Proteomes" id="UP000007799">
    <property type="component" value="Unassembled WGS sequence"/>
</dbReference>
<dbReference type="eggNOG" id="KOG4545">
    <property type="taxonomic scope" value="Eukaryota"/>
</dbReference>
<dbReference type="RefSeq" id="XP_004996872.1">
    <property type="nucleotide sequence ID" value="XM_004996815.1"/>
</dbReference>
<name>F2U216_SALR5</name>
<sequence length="176" mass="20398">MQRIGSFVSRRMWQPLRREVTAIARDYKDVLVDMWKDVGERPMSAAIKAYAAGAVVWASNVAPDMLEYRQQLAEASNDLGEVSDFIRRKASFEHVAKRMDLIATERLDYVWAGPVSLILERDHEKHLKLFKATSTPWVQFIASLPSRVLDVGFNHRWLWLETAMIDYDIPEDMDDK</sequence>
<dbReference type="GO" id="GO:0042721">
    <property type="term" value="C:TIM22 mitochondrial import inner membrane insertion complex"/>
    <property type="evidence" value="ECO:0007669"/>
    <property type="project" value="InterPro"/>
</dbReference>
<dbReference type="EMBL" id="GL832959">
    <property type="protein sequence ID" value="EGD81668.1"/>
    <property type="molecule type" value="Genomic_DNA"/>
</dbReference>
<gene>
    <name evidence="1" type="ORF">PTSG_02382</name>
</gene>
<accession>F2U216</accession>